<evidence type="ECO:0000259" key="9">
    <source>
        <dbReference type="Pfam" id="PF00501"/>
    </source>
</evidence>
<dbReference type="Gene3D" id="3.30.300.30">
    <property type="match status" value="1"/>
</dbReference>
<evidence type="ECO:0000256" key="4">
    <source>
        <dbReference type="ARBA" id="ARBA00023136"/>
    </source>
</evidence>
<dbReference type="PROSITE" id="PS00455">
    <property type="entry name" value="AMP_BINDING"/>
    <property type="match status" value="1"/>
</dbReference>
<feature type="domain" description="AMP-binding enzyme C-terminal" evidence="10">
    <location>
        <begin position="475"/>
        <end position="549"/>
    </location>
</feature>
<keyword evidence="3" id="KW-0436">Ligase</keyword>
<dbReference type="InterPro" id="IPR050237">
    <property type="entry name" value="ATP-dep_AMP-bd_enzyme"/>
</dbReference>
<dbReference type="Gene3D" id="3.40.50.12780">
    <property type="entry name" value="N-terminal domain of ligase-like"/>
    <property type="match status" value="1"/>
</dbReference>
<proteinExistence type="predicted"/>
<comment type="subcellular location">
    <subcellularLocation>
        <location evidence="1">Membrane</location>
        <topology evidence="1">Peripheral membrane protein</topology>
    </subcellularLocation>
</comment>
<evidence type="ECO:0000256" key="2">
    <source>
        <dbReference type="ARBA" id="ARBA00005005"/>
    </source>
</evidence>
<evidence type="ECO:0000256" key="5">
    <source>
        <dbReference type="ARBA" id="ARBA00026121"/>
    </source>
</evidence>
<gene>
    <name evidence="11" type="ORF">J5V48_06035</name>
</gene>
<keyword evidence="8" id="KW-1133">Transmembrane helix</keyword>
<sequence length="562" mass="62971">MTENQYPWYESYPEDVPHTIGEPEYDSLYALFEDTCHKYANKTAFTSFGTSMTFREVNEKVDAFASYLQNELNVKKGDALGVILPNLIQYPICVFAGLKCGMRIVNVNPLYTAHEILSVLRDSKAQVVVTLESINARLLQIHDQTYIKTIISCNVGDYLGSFKGPFYNFAFRYLKRSVPSYDKKQIVSFKSAVEKGYNLGFSKVDINIDDVAFYQYTGGTTGKPKGAMLTHRNIISNVMQADAMYSPILNYGEETILTALPLYHIFAMTINLMFALYIGCSNILIADPRQFNTVISALKRNSDVSIIIAVNTLLNAFVTHDVFKKVKLNKLRLVVGGGTAVQEGVAKKFKEVSGVSVLEGYGLTECSPLCCALPYNNREYNGTIGVPTPSTIARIVDIHTGEEITQKNMPGELEFKGPQVMKGYFNNQKETEHVFDGEFLRTGDIAVWCDGGFIKIIDRIKDMIIVSGFNVFPNEIENVVSMLNGVIECGVVGVPSSSTGESVKLYIVRKDKTLTKELVLLHLKKYLTGYKIPKHIEFVEKLPKSPVGKVLRRYLRQNRFDS</sequence>
<feature type="transmembrane region" description="Helical" evidence="8">
    <location>
        <begin position="304"/>
        <end position="323"/>
    </location>
</feature>
<protein>
    <recommendedName>
        <fullName evidence="6">Long-chain-fatty-acid--CoA ligase</fullName>
        <ecNumber evidence="5">6.2.1.3</ecNumber>
    </recommendedName>
    <alternativeName>
        <fullName evidence="7">Long-chain acyl-CoA synthetase</fullName>
    </alternativeName>
</protein>
<evidence type="ECO:0000313" key="12">
    <source>
        <dbReference type="Proteomes" id="UP000731465"/>
    </source>
</evidence>
<evidence type="ECO:0000313" key="11">
    <source>
        <dbReference type="EMBL" id="MBW7570454.1"/>
    </source>
</evidence>
<keyword evidence="4 8" id="KW-0472">Membrane</keyword>
<dbReference type="InterPro" id="IPR042099">
    <property type="entry name" value="ANL_N_sf"/>
</dbReference>
<keyword evidence="8" id="KW-0812">Transmembrane</keyword>
<dbReference type="PANTHER" id="PTHR43767">
    <property type="entry name" value="LONG-CHAIN-FATTY-ACID--COA LIGASE"/>
    <property type="match status" value="1"/>
</dbReference>
<accession>A0ABS7DGP1</accession>
<dbReference type="EC" id="6.2.1.3" evidence="5"/>
<dbReference type="InterPro" id="IPR000873">
    <property type="entry name" value="AMP-dep_synth/lig_dom"/>
</dbReference>
<dbReference type="Proteomes" id="UP000731465">
    <property type="component" value="Unassembled WGS sequence"/>
</dbReference>
<evidence type="ECO:0000259" key="10">
    <source>
        <dbReference type="Pfam" id="PF13193"/>
    </source>
</evidence>
<name>A0ABS7DGP1_9GAMM</name>
<comment type="pathway">
    <text evidence="2">Lipid metabolism; fatty acid beta-oxidation.</text>
</comment>
<dbReference type="InterPro" id="IPR025110">
    <property type="entry name" value="AMP-bd_C"/>
</dbReference>
<comment type="caution">
    <text evidence="11">The sequence shown here is derived from an EMBL/GenBank/DDBJ whole genome shotgun (WGS) entry which is preliminary data.</text>
</comment>
<feature type="domain" description="AMP-dependent synthetase/ligase" evidence="9">
    <location>
        <begin position="32"/>
        <end position="425"/>
    </location>
</feature>
<dbReference type="InterPro" id="IPR045851">
    <property type="entry name" value="AMP-bd_C_sf"/>
</dbReference>
<dbReference type="Pfam" id="PF00501">
    <property type="entry name" value="AMP-binding"/>
    <property type="match status" value="1"/>
</dbReference>
<keyword evidence="12" id="KW-1185">Reference proteome</keyword>
<feature type="transmembrane region" description="Helical" evidence="8">
    <location>
        <begin position="262"/>
        <end position="284"/>
    </location>
</feature>
<dbReference type="RefSeq" id="WP_219937677.1">
    <property type="nucleotide sequence ID" value="NZ_JAGFNY010000018.1"/>
</dbReference>
<reference evidence="11 12" key="1">
    <citation type="submission" date="2021-03" db="EMBL/GenBank/DDBJ databases">
        <title>Succinivibrio sp. nov. isolated from feces of cow.</title>
        <authorList>
            <person name="Choi J.-Y."/>
        </authorList>
    </citation>
    <scope>NUCLEOTIDE SEQUENCE [LARGE SCALE GENOMIC DNA]</scope>
    <source>
        <strain evidence="11 12">AGMB01872</strain>
    </source>
</reference>
<evidence type="ECO:0000256" key="1">
    <source>
        <dbReference type="ARBA" id="ARBA00004170"/>
    </source>
</evidence>
<organism evidence="11 12">
    <name type="scientific">Succinivibrio faecicola</name>
    <dbReference type="NCBI Taxonomy" id="2820300"/>
    <lineage>
        <taxon>Bacteria</taxon>
        <taxon>Pseudomonadati</taxon>
        <taxon>Pseudomonadota</taxon>
        <taxon>Gammaproteobacteria</taxon>
        <taxon>Aeromonadales</taxon>
        <taxon>Succinivibrionaceae</taxon>
        <taxon>Succinivibrio</taxon>
    </lineage>
</organism>
<dbReference type="SUPFAM" id="SSF56801">
    <property type="entry name" value="Acetyl-CoA synthetase-like"/>
    <property type="match status" value="1"/>
</dbReference>
<dbReference type="Pfam" id="PF13193">
    <property type="entry name" value="AMP-binding_C"/>
    <property type="match status" value="1"/>
</dbReference>
<evidence type="ECO:0000256" key="3">
    <source>
        <dbReference type="ARBA" id="ARBA00022598"/>
    </source>
</evidence>
<dbReference type="EMBL" id="JAGFNY010000018">
    <property type="protein sequence ID" value="MBW7570454.1"/>
    <property type="molecule type" value="Genomic_DNA"/>
</dbReference>
<dbReference type="InterPro" id="IPR020845">
    <property type="entry name" value="AMP-binding_CS"/>
</dbReference>
<evidence type="ECO:0000256" key="7">
    <source>
        <dbReference type="ARBA" id="ARBA00042773"/>
    </source>
</evidence>
<evidence type="ECO:0000256" key="6">
    <source>
        <dbReference type="ARBA" id="ARBA00039545"/>
    </source>
</evidence>
<dbReference type="PANTHER" id="PTHR43767:SF8">
    <property type="entry name" value="LONG-CHAIN-FATTY-ACID--COA LIGASE"/>
    <property type="match status" value="1"/>
</dbReference>
<evidence type="ECO:0000256" key="8">
    <source>
        <dbReference type="SAM" id="Phobius"/>
    </source>
</evidence>